<name>A0A239B054_9BACT</name>
<keyword evidence="2" id="KW-1185">Reference proteome</keyword>
<dbReference type="RefSeq" id="WP_089274546.1">
    <property type="nucleotide sequence ID" value="NZ_FZOC01000004.1"/>
</dbReference>
<sequence>MNIKSIWRTLLVALPVALLLGCSEPGKVDQGRVIKFDEATKTITIIRDKANDTQNPDYTYLPPITYTLPSNPAEVGPLPKAGGRMKIDNKKNQVTIFDPATQNFKTIDFIMVDFKENIDKKHPLVFDKEADKAKKFPVIDKEKKTVTIYSGRQKTLSVIQLPEEYFAMPDSTWDAGDEARVYYKEDGKALRFMNISKTDIYKK</sequence>
<accession>A0A239B054</accession>
<gene>
    <name evidence="1" type="ORF">SAMN04488503_2347</name>
</gene>
<dbReference type="InterPro" id="IPR032621">
    <property type="entry name" value="DUF4881"/>
</dbReference>
<evidence type="ECO:0008006" key="3">
    <source>
        <dbReference type="Google" id="ProtNLM"/>
    </source>
</evidence>
<dbReference type="PROSITE" id="PS51257">
    <property type="entry name" value="PROKAR_LIPOPROTEIN"/>
    <property type="match status" value="1"/>
</dbReference>
<dbReference type="Pfam" id="PF16222">
    <property type="entry name" value="DUF4881"/>
    <property type="match status" value="1"/>
</dbReference>
<protein>
    <recommendedName>
        <fullName evidence="3">DUF4881 domain-containing protein</fullName>
    </recommendedName>
</protein>
<dbReference type="EMBL" id="FZOC01000004">
    <property type="protein sequence ID" value="SNS01355.1"/>
    <property type="molecule type" value="Genomic_DNA"/>
</dbReference>
<dbReference type="Proteomes" id="UP000198324">
    <property type="component" value="Unassembled WGS sequence"/>
</dbReference>
<dbReference type="OrthoDB" id="5431571at2"/>
<proteinExistence type="predicted"/>
<dbReference type="AlphaFoldDB" id="A0A239B054"/>
<organism evidence="1 2">
    <name type="scientific">Humidesulfovibrio mexicanus</name>
    <dbReference type="NCBI Taxonomy" id="147047"/>
    <lineage>
        <taxon>Bacteria</taxon>
        <taxon>Pseudomonadati</taxon>
        <taxon>Thermodesulfobacteriota</taxon>
        <taxon>Desulfovibrionia</taxon>
        <taxon>Desulfovibrionales</taxon>
        <taxon>Desulfovibrionaceae</taxon>
        <taxon>Humidesulfovibrio</taxon>
    </lineage>
</organism>
<evidence type="ECO:0000313" key="1">
    <source>
        <dbReference type="EMBL" id="SNS01355.1"/>
    </source>
</evidence>
<evidence type="ECO:0000313" key="2">
    <source>
        <dbReference type="Proteomes" id="UP000198324"/>
    </source>
</evidence>
<reference evidence="1 2" key="1">
    <citation type="submission" date="2017-06" db="EMBL/GenBank/DDBJ databases">
        <authorList>
            <person name="Kim H.J."/>
            <person name="Triplett B.A."/>
        </authorList>
    </citation>
    <scope>NUCLEOTIDE SEQUENCE [LARGE SCALE GENOMIC DNA]</scope>
    <source>
        <strain evidence="1 2">DSM 13116</strain>
    </source>
</reference>